<comment type="caution">
    <text evidence="1">The sequence shown here is derived from an EMBL/GenBank/DDBJ whole genome shotgun (WGS) entry which is preliminary data.</text>
</comment>
<dbReference type="AlphaFoldDB" id="A0A3D8ILZ8"/>
<organism evidence="1 2">
    <name type="scientific">Helicobacter didelphidarum</name>
    <dbReference type="NCBI Taxonomy" id="2040648"/>
    <lineage>
        <taxon>Bacteria</taxon>
        <taxon>Pseudomonadati</taxon>
        <taxon>Campylobacterota</taxon>
        <taxon>Epsilonproteobacteria</taxon>
        <taxon>Campylobacterales</taxon>
        <taxon>Helicobacteraceae</taxon>
        <taxon>Helicobacter</taxon>
    </lineage>
</organism>
<dbReference type="Proteomes" id="UP000256379">
    <property type="component" value="Unassembled WGS sequence"/>
</dbReference>
<name>A0A3D8ILZ8_9HELI</name>
<dbReference type="RefSeq" id="WP_115542908.1">
    <property type="nucleotide sequence ID" value="NZ_NXLQ01000008.1"/>
</dbReference>
<gene>
    <name evidence="1" type="ORF">CQA53_04865</name>
</gene>
<sequence>MLILSRFTTNQRFQEIVSFADCKTIDSDICIFFKIEIYNQNLHSLKSIDEIQDILESKYLLAKELQMHEMHYAVYMYIPEYFPTKLQQEIKRIFLLFTQFGAQYFIIKSNLTIAYELQKVANYYLTDTKILAVVLSHNDCLIGKLAYFNSGDSDFIGIDGVIEEKILESK</sequence>
<reference evidence="1 2" key="1">
    <citation type="submission" date="2018-04" db="EMBL/GenBank/DDBJ databases">
        <title>Novel Campyloabacter and Helicobacter Species and Strains.</title>
        <authorList>
            <person name="Mannion A.J."/>
            <person name="Shen Z."/>
            <person name="Fox J.G."/>
        </authorList>
    </citation>
    <scope>NUCLEOTIDE SEQUENCE [LARGE SCALE GENOMIC DNA]</scope>
    <source>
        <strain evidence="1 2">MIT 17-337</strain>
    </source>
</reference>
<evidence type="ECO:0000313" key="1">
    <source>
        <dbReference type="EMBL" id="RDU65956.1"/>
    </source>
</evidence>
<proteinExistence type="predicted"/>
<dbReference type="EMBL" id="NXLQ01000008">
    <property type="protein sequence ID" value="RDU65956.1"/>
    <property type="molecule type" value="Genomic_DNA"/>
</dbReference>
<protein>
    <submittedName>
        <fullName evidence="1">Uncharacterized protein</fullName>
    </submittedName>
</protein>
<evidence type="ECO:0000313" key="2">
    <source>
        <dbReference type="Proteomes" id="UP000256379"/>
    </source>
</evidence>
<accession>A0A3D8ILZ8</accession>
<keyword evidence="2" id="KW-1185">Reference proteome</keyword>